<dbReference type="InterPro" id="IPR004838">
    <property type="entry name" value="NHTrfase_class1_PyrdxlP-BS"/>
</dbReference>
<organism evidence="8 9">
    <name type="scientific">Sulfuricaulis limicola</name>
    <dbReference type="NCBI Taxonomy" id="1620215"/>
    <lineage>
        <taxon>Bacteria</taxon>
        <taxon>Pseudomonadati</taxon>
        <taxon>Pseudomonadota</taxon>
        <taxon>Gammaproteobacteria</taxon>
        <taxon>Acidiferrobacterales</taxon>
        <taxon>Acidiferrobacteraceae</taxon>
        <taxon>Sulfuricaulis</taxon>
    </lineage>
</organism>
<name>A0A1B4XG67_9GAMM</name>
<dbReference type="InterPro" id="IPR050596">
    <property type="entry name" value="AspAT/PAT-like"/>
</dbReference>
<dbReference type="EMBL" id="AP014879">
    <property type="protein sequence ID" value="BAV33812.1"/>
    <property type="molecule type" value="Genomic_DNA"/>
</dbReference>
<keyword evidence="9" id="KW-1185">Reference proteome</keyword>
<dbReference type="KEGG" id="slim:SCL_1506"/>
<evidence type="ECO:0000259" key="7">
    <source>
        <dbReference type="Pfam" id="PF00155"/>
    </source>
</evidence>
<dbReference type="Proteomes" id="UP000243180">
    <property type="component" value="Chromosome"/>
</dbReference>
<dbReference type="GO" id="GO:0006520">
    <property type="term" value="P:amino acid metabolic process"/>
    <property type="evidence" value="ECO:0007669"/>
    <property type="project" value="InterPro"/>
</dbReference>
<dbReference type="OrthoDB" id="9803354at2"/>
<comment type="similarity">
    <text evidence="2 6">Belongs to the class-I pyridoxal-phosphate-dependent aminotransferase family.</text>
</comment>
<dbReference type="GO" id="GO:0030170">
    <property type="term" value="F:pyridoxal phosphate binding"/>
    <property type="evidence" value="ECO:0007669"/>
    <property type="project" value="InterPro"/>
</dbReference>
<dbReference type="InterPro" id="IPR004839">
    <property type="entry name" value="Aminotransferase_I/II_large"/>
</dbReference>
<reference evidence="8 9" key="1">
    <citation type="submission" date="2015-05" db="EMBL/GenBank/DDBJ databases">
        <title>Complete genome sequence of a sulfur-oxidizing gammaproteobacterium strain HA5.</title>
        <authorList>
            <person name="Miura A."/>
            <person name="Kojima H."/>
            <person name="Fukui M."/>
        </authorList>
    </citation>
    <scope>NUCLEOTIDE SEQUENCE [LARGE SCALE GENOMIC DNA]</scope>
    <source>
        <strain evidence="8 9">HA5</strain>
    </source>
</reference>
<dbReference type="InterPro" id="IPR015421">
    <property type="entry name" value="PyrdxlP-dep_Trfase_major"/>
</dbReference>
<dbReference type="PROSITE" id="PS00105">
    <property type="entry name" value="AA_TRANSFER_CLASS_1"/>
    <property type="match status" value="1"/>
</dbReference>
<dbReference type="AlphaFoldDB" id="A0A1B4XG67"/>
<dbReference type="RefSeq" id="WP_096360623.1">
    <property type="nucleotide sequence ID" value="NZ_AP014879.1"/>
</dbReference>
<dbReference type="FunCoup" id="A0A1B4XG67">
    <property type="interactions" value="460"/>
</dbReference>
<evidence type="ECO:0000256" key="1">
    <source>
        <dbReference type="ARBA" id="ARBA00001933"/>
    </source>
</evidence>
<proteinExistence type="inferred from homology"/>
<keyword evidence="5" id="KW-0663">Pyridoxal phosphate</keyword>
<dbReference type="Gene3D" id="3.40.640.10">
    <property type="entry name" value="Type I PLP-dependent aspartate aminotransferase-like (Major domain)"/>
    <property type="match status" value="1"/>
</dbReference>
<protein>
    <recommendedName>
        <fullName evidence="6">Aminotransferase</fullName>
        <ecNumber evidence="6">2.6.1.-</ecNumber>
    </recommendedName>
</protein>
<dbReference type="InterPro" id="IPR015422">
    <property type="entry name" value="PyrdxlP-dep_Trfase_small"/>
</dbReference>
<dbReference type="PANTHER" id="PTHR46383:SF1">
    <property type="entry name" value="ASPARTATE AMINOTRANSFERASE"/>
    <property type="match status" value="1"/>
</dbReference>
<feature type="domain" description="Aminotransferase class I/classII large" evidence="7">
    <location>
        <begin position="33"/>
        <end position="390"/>
    </location>
</feature>
<keyword evidence="3 6" id="KW-0032">Aminotransferase</keyword>
<accession>A0A1B4XG67</accession>
<keyword evidence="4 6" id="KW-0808">Transferase</keyword>
<comment type="cofactor">
    <cofactor evidence="1 6">
        <name>pyridoxal 5'-phosphate</name>
        <dbReference type="ChEBI" id="CHEBI:597326"/>
    </cofactor>
</comment>
<evidence type="ECO:0000256" key="5">
    <source>
        <dbReference type="ARBA" id="ARBA00022898"/>
    </source>
</evidence>
<gene>
    <name evidence="8" type="ORF">SCL_1506</name>
</gene>
<dbReference type="CDD" id="cd00609">
    <property type="entry name" value="AAT_like"/>
    <property type="match status" value="1"/>
</dbReference>
<evidence type="ECO:0000256" key="4">
    <source>
        <dbReference type="ARBA" id="ARBA00022679"/>
    </source>
</evidence>
<dbReference type="PANTHER" id="PTHR46383">
    <property type="entry name" value="ASPARTATE AMINOTRANSFERASE"/>
    <property type="match status" value="1"/>
</dbReference>
<sequence length="397" mass="43115">MSTIRLSGRVNRIKPSPTLAVDARAKALKAQGKDVIGLGAGEPDFDTPEHIKEAAIRAIRDGFTKYTAVDGTPGLKQAVIGKFKRDNGLDYTPEEILISVGGKQSFFNLAQALLDNGDEVIIPAPYWVSYPDMVLLADATPVIISAGIDQAFKIRPEQLERRITRNTRLLVINSPSNPTGAVYTRAELAALGEVLRKHPQVLIATDDMYEHILWANEPFSNILNACPDLKDRTIVLNGVSKVYAMTGWRIGYAAGPKPLIAAMKKIQSQSTSNPTSIAQVAAEAALNGDQGCIAPMVRAFKERHDRLVSRLNKIRGVRCLPSEGTFYAFPDFSRAIAATDGVNNDSDMAEYLLNKAEVALVPGSAFGAEGHLRLSYATSMQILDKALDRIEKLLGTT</sequence>
<dbReference type="InterPro" id="IPR015424">
    <property type="entry name" value="PyrdxlP-dep_Trfase"/>
</dbReference>
<evidence type="ECO:0000256" key="2">
    <source>
        <dbReference type="ARBA" id="ARBA00007441"/>
    </source>
</evidence>
<dbReference type="InParanoid" id="A0A1B4XG67"/>
<evidence type="ECO:0000256" key="6">
    <source>
        <dbReference type="RuleBase" id="RU000481"/>
    </source>
</evidence>
<evidence type="ECO:0000313" key="8">
    <source>
        <dbReference type="EMBL" id="BAV33812.1"/>
    </source>
</evidence>
<dbReference type="FunFam" id="3.40.640.10:FF:000033">
    <property type="entry name" value="Aspartate aminotransferase"/>
    <property type="match status" value="1"/>
</dbReference>
<dbReference type="Gene3D" id="3.90.1150.10">
    <property type="entry name" value="Aspartate Aminotransferase, domain 1"/>
    <property type="match status" value="1"/>
</dbReference>
<dbReference type="EC" id="2.6.1.-" evidence="6"/>
<evidence type="ECO:0000313" key="9">
    <source>
        <dbReference type="Proteomes" id="UP000243180"/>
    </source>
</evidence>
<dbReference type="SUPFAM" id="SSF53383">
    <property type="entry name" value="PLP-dependent transferases"/>
    <property type="match status" value="1"/>
</dbReference>
<dbReference type="GO" id="GO:0008483">
    <property type="term" value="F:transaminase activity"/>
    <property type="evidence" value="ECO:0007669"/>
    <property type="project" value="UniProtKB-KW"/>
</dbReference>
<evidence type="ECO:0000256" key="3">
    <source>
        <dbReference type="ARBA" id="ARBA00022576"/>
    </source>
</evidence>
<dbReference type="Pfam" id="PF00155">
    <property type="entry name" value="Aminotran_1_2"/>
    <property type="match status" value="1"/>
</dbReference>